<dbReference type="InterPro" id="IPR002207">
    <property type="entry name" value="Peroxidase_I"/>
</dbReference>
<dbReference type="Pfam" id="PF00141">
    <property type="entry name" value="peroxidase"/>
    <property type="match status" value="1"/>
</dbReference>
<keyword evidence="3 8" id="KW-0575">Peroxidase</keyword>
<evidence type="ECO:0000256" key="6">
    <source>
        <dbReference type="ARBA" id="ARBA00023002"/>
    </source>
</evidence>
<organism evidence="10 11">
    <name type="scientific">Thamnidium elegans</name>
    <dbReference type="NCBI Taxonomy" id="101142"/>
    <lineage>
        <taxon>Eukaryota</taxon>
        <taxon>Fungi</taxon>
        <taxon>Fungi incertae sedis</taxon>
        <taxon>Mucoromycota</taxon>
        <taxon>Mucoromycotina</taxon>
        <taxon>Mucoromycetes</taxon>
        <taxon>Mucorales</taxon>
        <taxon>Mucorineae</taxon>
        <taxon>Mucoraceae</taxon>
        <taxon>Thamnidium</taxon>
    </lineage>
</organism>
<evidence type="ECO:0000256" key="7">
    <source>
        <dbReference type="ARBA" id="ARBA00023004"/>
    </source>
</evidence>
<dbReference type="GO" id="GO:0020037">
    <property type="term" value="F:heme binding"/>
    <property type="evidence" value="ECO:0007669"/>
    <property type="project" value="UniProtKB-UniRule"/>
</dbReference>
<evidence type="ECO:0000256" key="8">
    <source>
        <dbReference type="RuleBase" id="RU363051"/>
    </source>
</evidence>
<dbReference type="GO" id="GO:0034599">
    <property type="term" value="P:cellular response to oxidative stress"/>
    <property type="evidence" value="ECO:0007669"/>
    <property type="project" value="InterPro"/>
</dbReference>
<dbReference type="PROSITE" id="PS00435">
    <property type="entry name" value="PEROXIDASE_1"/>
    <property type="match status" value="1"/>
</dbReference>
<proteinExistence type="inferred from homology"/>
<dbReference type="PRINTS" id="PR00459">
    <property type="entry name" value="ASPEROXIDASE"/>
</dbReference>
<dbReference type="AlphaFoldDB" id="A0A8H7VVF8"/>
<evidence type="ECO:0000313" key="11">
    <source>
        <dbReference type="Proteomes" id="UP000613177"/>
    </source>
</evidence>
<dbReference type="InterPro" id="IPR002016">
    <property type="entry name" value="Haem_peroxidase"/>
</dbReference>
<keyword evidence="4" id="KW-0349">Heme</keyword>
<dbReference type="OrthoDB" id="2859658at2759"/>
<dbReference type="InterPro" id="IPR019793">
    <property type="entry name" value="Peroxidases_heam-ligand_BS"/>
</dbReference>
<gene>
    <name evidence="10" type="ORF">INT48_004286</name>
</gene>
<dbReference type="EC" id="1.11.1.-" evidence="8"/>
<dbReference type="FunFam" id="1.10.420.10:FF:000009">
    <property type="entry name" value="Ascorbate peroxidase"/>
    <property type="match status" value="1"/>
</dbReference>
<dbReference type="InterPro" id="IPR044831">
    <property type="entry name" value="Ccp1-like"/>
</dbReference>
<evidence type="ECO:0000259" key="9">
    <source>
        <dbReference type="PROSITE" id="PS50873"/>
    </source>
</evidence>
<dbReference type="GO" id="GO:0000302">
    <property type="term" value="P:response to reactive oxygen species"/>
    <property type="evidence" value="ECO:0007669"/>
    <property type="project" value="TreeGrafter"/>
</dbReference>
<name>A0A8H7VVF8_9FUNG</name>
<dbReference type="PRINTS" id="PR00458">
    <property type="entry name" value="PEROXIDASE"/>
</dbReference>
<dbReference type="Proteomes" id="UP000613177">
    <property type="component" value="Unassembled WGS sequence"/>
</dbReference>
<dbReference type="FunFam" id="1.10.520.10:FF:000005">
    <property type="entry name" value="Cytochrome c peroxidase"/>
    <property type="match status" value="1"/>
</dbReference>
<dbReference type="PANTHER" id="PTHR31356:SF36">
    <property type="entry name" value="L-ASCORBATE PEROXIDASE 3"/>
    <property type="match status" value="1"/>
</dbReference>
<dbReference type="EMBL" id="JAEPRE010000024">
    <property type="protein sequence ID" value="KAG2235956.1"/>
    <property type="molecule type" value="Genomic_DNA"/>
</dbReference>
<feature type="domain" description="Plant heme peroxidase family profile" evidence="9">
    <location>
        <begin position="76"/>
        <end position="273"/>
    </location>
</feature>
<reference evidence="10" key="1">
    <citation type="submission" date="2021-01" db="EMBL/GenBank/DDBJ databases">
        <title>Metabolic potential, ecology and presence of endohyphal bacteria is reflected in genomic diversity of Mucoromycotina.</title>
        <authorList>
            <person name="Muszewska A."/>
            <person name="Okrasinska A."/>
            <person name="Steczkiewicz K."/>
            <person name="Drgas O."/>
            <person name="Orlowska M."/>
            <person name="Perlinska-Lenart U."/>
            <person name="Aleksandrzak-Piekarczyk T."/>
            <person name="Szatraj K."/>
            <person name="Zielenkiewicz U."/>
            <person name="Pilsyk S."/>
            <person name="Malc E."/>
            <person name="Mieczkowski P."/>
            <person name="Kruszewska J.S."/>
            <person name="Biernat P."/>
            <person name="Pawlowska J."/>
        </authorList>
    </citation>
    <scope>NUCLEOTIDE SEQUENCE</scope>
    <source>
        <strain evidence="10">WA0000018081</strain>
    </source>
</reference>
<dbReference type="GO" id="GO:0004601">
    <property type="term" value="F:peroxidase activity"/>
    <property type="evidence" value="ECO:0007669"/>
    <property type="project" value="UniProtKB-KW"/>
</dbReference>
<protein>
    <recommendedName>
        <fullName evidence="8">Peroxidase</fullName>
        <ecNumber evidence="8">1.11.1.-</ecNumber>
    </recommendedName>
</protein>
<accession>A0A8H7VVF8</accession>
<dbReference type="GO" id="GO:0042744">
    <property type="term" value="P:hydrogen peroxide catabolic process"/>
    <property type="evidence" value="ECO:0007669"/>
    <property type="project" value="TreeGrafter"/>
</dbReference>
<keyword evidence="7" id="KW-0408">Iron</keyword>
<dbReference type="PANTHER" id="PTHR31356">
    <property type="entry name" value="THYLAKOID LUMENAL 29 KDA PROTEIN, CHLOROPLASTIC-RELATED"/>
    <property type="match status" value="1"/>
</dbReference>
<evidence type="ECO:0000313" key="10">
    <source>
        <dbReference type="EMBL" id="KAG2235956.1"/>
    </source>
</evidence>
<evidence type="ECO:0000256" key="4">
    <source>
        <dbReference type="ARBA" id="ARBA00022617"/>
    </source>
</evidence>
<dbReference type="Gene3D" id="1.10.520.10">
    <property type="match status" value="1"/>
</dbReference>
<evidence type="ECO:0000256" key="1">
    <source>
        <dbReference type="ARBA" id="ARBA00003917"/>
    </source>
</evidence>
<comment type="caution">
    <text evidence="10">The sequence shown here is derived from an EMBL/GenBank/DDBJ whole genome shotgun (WGS) entry which is preliminary data.</text>
</comment>
<sequence>MSTTQVNPDKYTQVREDIAKAFPNEEYDDGSFAPVVLRLAWHASGTYDGKHKTVGGSDGSTMRYNAESSDPANAGLDHARNFLDPIKKKHTWISHADLWTLAGCVAVEQMGGPHIEWTGGRRDKTNEAECPPQGRLPDAALGKDHVLDVFVSRMGFTVQETVALIGAHTVGRCHADRSGFDGPWTYNPTRFSNQFYKLLLNVTWVEKKWDGPKQFVDEDEGEIMMLPTDMALLEEPFRQYVEIYAKDQQKFFDDFASAFLTLIELGMTKRGKL</sequence>
<dbReference type="SUPFAM" id="SSF48113">
    <property type="entry name" value="Heme-dependent peroxidases"/>
    <property type="match status" value="1"/>
</dbReference>
<evidence type="ECO:0000256" key="2">
    <source>
        <dbReference type="ARBA" id="ARBA00005997"/>
    </source>
</evidence>
<evidence type="ECO:0000256" key="3">
    <source>
        <dbReference type="ARBA" id="ARBA00022559"/>
    </source>
</evidence>
<comment type="function">
    <text evidence="1">Destroys radicals which are normally produced within the cells and which are toxic to biological systems.</text>
</comment>
<dbReference type="InterPro" id="IPR010255">
    <property type="entry name" value="Haem_peroxidase_sf"/>
</dbReference>
<keyword evidence="6 8" id="KW-0560">Oxidoreductase</keyword>
<comment type="similarity">
    <text evidence="2">Belongs to the peroxidase family. Cytochrome c peroxidase subfamily.</text>
</comment>
<dbReference type="PROSITE" id="PS00436">
    <property type="entry name" value="PEROXIDASE_2"/>
    <property type="match status" value="1"/>
</dbReference>
<dbReference type="PROSITE" id="PS50873">
    <property type="entry name" value="PEROXIDASE_4"/>
    <property type="match status" value="1"/>
</dbReference>
<dbReference type="GO" id="GO:0046872">
    <property type="term" value="F:metal ion binding"/>
    <property type="evidence" value="ECO:0007669"/>
    <property type="project" value="UniProtKB-UniRule"/>
</dbReference>
<keyword evidence="5" id="KW-0479">Metal-binding</keyword>
<evidence type="ECO:0000256" key="5">
    <source>
        <dbReference type="ARBA" id="ARBA00022723"/>
    </source>
</evidence>
<dbReference type="InterPro" id="IPR019794">
    <property type="entry name" value="Peroxidases_AS"/>
</dbReference>
<dbReference type="Gene3D" id="1.10.420.10">
    <property type="entry name" value="Peroxidase, domain 2"/>
    <property type="match status" value="1"/>
</dbReference>
<keyword evidence="11" id="KW-1185">Reference proteome</keyword>